<reference evidence="26 27" key="1">
    <citation type="journal article" date="2010" name="Science">
        <title>Genomic comparison of the ants Camponotus floridanus and Harpegnathos saltator.</title>
        <authorList>
            <person name="Bonasio R."/>
            <person name="Zhang G."/>
            <person name="Ye C."/>
            <person name="Mutti N.S."/>
            <person name="Fang X."/>
            <person name="Qin N."/>
            <person name="Donahue G."/>
            <person name="Yang P."/>
            <person name="Li Q."/>
            <person name="Li C."/>
            <person name="Zhang P."/>
            <person name="Huang Z."/>
            <person name="Berger S.L."/>
            <person name="Reinberg D."/>
            <person name="Wang J."/>
            <person name="Liebig J."/>
        </authorList>
    </citation>
    <scope>NUCLEOTIDE SEQUENCE [LARGE SCALE GENOMIC DNA]</scope>
    <source>
        <strain evidence="27">C129</strain>
    </source>
</reference>
<evidence type="ECO:0000256" key="6">
    <source>
        <dbReference type="ARBA" id="ARBA00022553"/>
    </source>
</evidence>
<evidence type="ECO:0000256" key="4">
    <source>
        <dbReference type="ARBA" id="ARBA00012456"/>
    </source>
</evidence>
<dbReference type="EC" id="1.1.1.239" evidence="19"/>
<comment type="catalytic activity">
    <reaction evidence="14">
        <text>17beta-estradiol + NAD(+) = estrone + NADH + H(+)</text>
        <dbReference type="Rhea" id="RHEA:24612"/>
        <dbReference type="ChEBI" id="CHEBI:15378"/>
        <dbReference type="ChEBI" id="CHEBI:16469"/>
        <dbReference type="ChEBI" id="CHEBI:17263"/>
        <dbReference type="ChEBI" id="CHEBI:57540"/>
        <dbReference type="ChEBI" id="CHEBI:57945"/>
        <dbReference type="EC" id="1.1.1.62"/>
    </reaction>
    <physiologicalReaction direction="left-to-right" evidence="14">
        <dbReference type="Rhea" id="RHEA:24613"/>
    </physiologicalReaction>
    <physiologicalReaction direction="right-to-left" evidence="14">
        <dbReference type="Rhea" id="RHEA:24614"/>
    </physiologicalReaction>
</comment>
<keyword evidence="12" id="KW-0275">Fatty acid biosynthesis</keyword>
<dbReference type="PRINTS" id="PR00081">
    <property type="entry name" value="GDHRDH"/>
</dbReference>
<evidence type="ECO:0000256" key="12">
    <source>
        <dbReference type="ARBA" id="ARBA00023160"/>
    </source>
</evidence>
<evidence type="ECO:0000256" key="17">
    <source>
        <dbReference type="ARBA" id="ARBA00052680"/>
    </source>
</evidence>
<dbReference type="PRINTS" id="PR00080">
    <property type="entry name" value="SDRFAMILY"/>
</dbReference>
<dbReference type="GO" id="GO:0047035">
    <property type="term" value="F:testosterone dehydrogenase (NAD+) activity"/>
    <property type="evidence" value="ECO:0007669"/>
    <property type="project" value="UniProtKB-EC"/>
</dbReference>
<evidence type="ECO:0000256" key="7">
    <source>
        <dbReference type="ARBA" id="ARBA00022832"/>
    </source>
</evidence>
<dbReference type="EC" id="1.1.1.n12" evidence="4"/>
<evidence type="ECO:0000256" key="13">
    <source>
        <dbReference type="ARBA" id="ARBA00037929"/>
    </source>
</evidence>
<evidence type="ECO:0000256" key="25">
    <source>
        <dbReference type="ARBA" id="ARBA00083258"/>
    </source>
</evidence>
<evidence type="ECO:0000256" key="20">
    <source>
        <dbReference type="ARBA" id="ARBA00070911"/>
    </source>
</evidence>
<keyword evidence="6" id="KW-0597">Phosphoprotein</keyword>
<organism evidence="27">
    <name type="scientific">Camponotus floridanus</name>
    <name type="common">Florida carpenter ant</name>
    <dbReference type="NCBI Taxonomy" id="104421"/>
    <lineage>
        <taxon>Eukaryota</taxon>
        <taxon>Metazoa</taxon>
        <taxon>Ecdysozoa</taxon>
        <taxon>Arthropoda</taxon>
        <taxon>Hexapoda</taxon>
        <taxon>Insecta</taxon>
        <taxon>Pterygota</taxon>
        <taxon>Neoptera</taxon>
        <taxon>Endopterygota</taxon>
        <taxon>Hymenoptera</taxon>
        <taxon>Apocrita</taxon>
        <taxon>Aculeata</taxon>
        <taxon>Formicoidea</taxon>
        <taxon>Formicidae</taxon>
        <taxon>Formicinae</taxon>
        <taxon>Camponotus</taxon>
    </lineage>
</organism>
<name>E1ZXD6_CAMFO</name>
<evidence type="ECO:0000256" key="11">
    <source>
        <dbReference type="ARBA" id="ARBA00023128"/>
    </source>
</evidence>
<evidence type="ECO:0000256" key="10">
    <source>
        <dbReference type="ARBA" id="ARBA00023098"/>
    </source>
</evidence>
<dbReference type="InterPro" id="IPR020904">
    <property type="entry name" value="Sc_DH/Rdtase_CS"/>
</dbReference>
<dbReference type="GO" id="GO:0005759">
    <property type="term" value="C:mitochondrial matrix"/>
    <property type="evidence" value="ECO:0007669"/>
    <property type="project" value="UniProtKB-SubCell"/>
</dbReference>
<dbReference type="STRING" id="104421.E1ZXD6"/>
<evidence type="ECO:0000256" key="1">
    <source>
        <dbReference type="ARBA" id="ARBA00004305"/>
    </source>
</evidence>
<dbReference type="FunFam" id="3.40.50.720:FF:000231">
    <property type="entry name" value="Estradiol 17-beta-dehydrogenase 8"/>
    <property type="match status" value="1"/>
</dbReference>
<comment type="pathway">
    <text evidence="2">Lipid metabolism; fatty acid biosynthesis.</text>
</comment>
<dbReference type="PANTHER" id="PTHR42760">
    <property type="entry name" value="SHORT-CHAIN DEHYDROGENASES/REDUCTASES FAMILY MEMBER"/>
    <property type="match status" value="1"/>
</dbReference>
<evidence type="ECO:0000256" key="24">
    <source>
        <dbReference type="ARBA" id="ARBA00083097"/>
    </source>
</evidence>
<comment type="subcellular location">
    <subcellularLocation>
        <location evidence="1">Mitochondrion matrix</location>
    </subcellularLocation>
</comment>
<evidence type="ECO:0000256" key="3">
    <source>
        <dbReference type="ARBA" id="ARBA00006484"/>
    </source>
</evidence>
<comment type="similarity">
    <text evidence="3">Belongs to the short-chain dehydrogenases/reductases (SDR) family.</text>
</comment>
<dbReference type="PROSITE" id="PS00061">
    <property type="entry name" value="ADH_SHORT"/>
    <property type="match status" value="2"/>
</dbReference>
<evidence type="ECO:0000256" key="14">
    <source>
        <dbReference type="ARBA" id="ARBA00049069"/>
    </source>
</evidence>
<evidence type="ECO:0000256" key="22">
    <source>
        <dbReference type="ARBA" id="ARBA00081419"/>
    </source>
</evidence>
<dbReference type="Gene3D" id="3.40.50.720">
    <property type="entry name" value="NAD(P)-binding Rossmann-like Domain"/>
    <property type="match status" value="2"/>
</dbReference>
<keyword evidence="8" id="KW-0560">Oxidoreductase</keyword>
<evidence type="ECO:0000313" key="26">
    <source>
        <dbReference type="EMBL" id="EFN74226.1"/>
    </source>
</evidence>
<dbReference type="GO" id="GO:0006633">
    <property type="term" value="P:fatty acid biosynthetic process"/>
    <property type="evidence" value="ECO:0007669"/>
    <property type="project" value="UniProtKB-KW"/>
</dbReference>
<comment type="catalytic activity">
    <reaction evidence="15">
        <text>testosterone + NAD(+) = androst-4-ene-3,17-dione + NADH + H(+)</text>
        <dbReference type="Rhea" id="RHEA:14929"/>
        <dbReference type="ChEBI" id="CHEBI:15378"/>
        <dbReference type="ChEBI" id="CHEBI:16422"/>
        <dbReference type="ChEBI" id="CHEBI:17347"/>
        <dbReference type="ChEBI" id="CHEBI:57540"/>
        <dbReference type="ChEBI" id="CHEBI:57945"/>
        <dbReference type="EC" id="1.1.1.239"/>
    </reaction>
    <physiologicalReaction direction="left-to-right" evidence="15">
        <dbReference type="Rhea" id="RHEA:14930"/>
    </physiologicalReaction>
</comment>
<accession>E1ZXD6</accession>
<evidence type="ECO:0000256" key="18">
    <source>
        <dbReference type="ARBA" id="ARBA00065174"/>
    </source>
</evidence>
<dbReference type="Pfam" id="PF13561">
    <property type="entry name" value="adh_short_C2"/>
    <property type="match status" value="2"/>
</dbReference>
<comment type="subunit">
    <text evidence="18">Heterotetramer with CBR4; contains two molecules of HSD17B8 and CBR4.</text>
</comment>
<keyword evidence="11" id="KW-0496">Mitochondrion</keyword>
<evidence type="ECO:0000256" key="8">
    <source>
        <dbReference type="ARBA" id="ARBA00023002"/>
    </source>
</evidence>
<dbReference type="GO" id="GO:0008210">
    <property type="term" value="P:estrogen metabolic process"/>
    <property type="evidence" value="ECO:0007669"/>
    <property type="project" value="UniProtKB-ARBA"/>
</dbReference>
<keyword evidence="7" id="KW-0276">Fatty acid metabolism</keyword>
<proteinExistence type="inferred from homology"/>
<comment type="catalytic activity">
    <reaction evidence="17">
        <text>a (3R)-3-hydroxyacyl-CoA + NAD(+) = a 3-oxoacyl-CoA + NADH + H(+)</text>
        <dbReference type="Rhea" id="RHEA:32711"/>
        <dbReference type="ChEBI" id="CHEBI:15378"/>
        <dbReference type="ChEBI" id="CHEBI:57319"/>
        <dbReference type="ChEBI" id="CHEBI:57540"/>
        <dbReference type="ChEBI" id="CHEBI:57945"/>
        <dbReference type="ChEBI" id="CHEBI:90726"/>
        <dbReference type="EC" id="1.1.1.n12"/>
    </reaction>
    <physiologicalReaction direction="left-to-right" evidence="17">
        <dbReference type="Rhea" id="RHEA:32712"/>
    </physiologicalReaction>
</comment>
<evidence type="ECO:0000313" key="27">
    <source>
        <dbReference type="Proteomes" id="UP000000311"/>
    </source>
</evidence>
<dbReference type="InterPro" id="IPR002347">
    <property type="entry name" value="SDR_fam"/>
</dbReference>
<evidence type="ECO:0000256" key="21">
    <source>
        <dbReference type="ARBA" id="ARBA00077835"/>
    </source>
</evidence>
<dbReference type="AlphaFoldDB" id="E1ZXD6"/>
<dbReference type="InterPro" id="IPR036291">
    <property type="entry name" value="NAD(P)-bd_dom_sf"/>
</dbReference>
<evidence type="ECO:0000256" key="16">
    <source>
        <dbReference type="ARBA" id="ARBA00050435"/>
    </source>
</evidence>
<keyword evidence="9" id="KW-0520">NAD</keyword>
<comment type="catalytic activity">
    <reaction evidence="16">
        <text>17beta-hydroxy-5alpha-androstan-3-one + NAD(+) = 5alpha-androstan-3,17-dione + NADH + H(+)</text>
        <dbReference type="Rhea" id="RHEA:41992"/>
        <dbReference type="ChEBI" id="CHEBI:15378"/>
        <dbReference type="ChEBI" id="CHEBI:15994"/>
        <dbReference type="ChEBI" id="CHEBI:16330"/>
        <dbReference type="ChEBI" id="CHEBI:57540"/>
        <dbReference type="ChEBI" id="CHEBI:57945"/>
    </reaction>
    <physiologicalReaction direction="left-to-right" evidence="16">
        <dbReference type="Rhea" id="RHEA:41993"/>
    </physiologicalReaction>
</comment>
<protein>
    <recommendedName>
        <fullName evidence="20">(3R)-3-hydroxyacyl-CoA dehydrogenase</fullName>
        <ecNumber evidence="19">1.1.1.239</ecNumber>
        <ecNumber evidence="4">1.1.1.n12</ecNumber>
    </recommendedName>
    <alternativeName>
        <fullName evidence="22">17-beta-hydroxysteroid dehydrogenase 8</fullName>
    </alternativeName>
    <alternativeName>
        <fullName evidence="21">3-ketoacyl-[acyl-carrier-protein] reductase alpha subunit</fullName>
    </alternativeName>
    <alternativeName>
        <fullName evidence="24">3-oxoacyl-[acyl-carrier-protein] reductase</fullName>
    </alternativeName>
    <alternativeName>
        <fullName evidence="25">Estradiol 17-beta-dehydrogenase 8</fullName>
    </alternativeName>
    <alternativeName>
        <fullName evidence="23">Testosterone 17-beta-dehydrogenase 8</fullName>
    </alternativeName>
</protein>
<dbReference type="GO" id="GO:0004303">
    <property type="term" value="F:estradiol 17-beta-dehydrogenase [NAD(P)+] activity"/>
    <property type="evidence" value="ECO:0007669"/>
    <property type="project" value="UniProtKB-EC"/>
</dbReference>
<dbReference type="PANTHER" id="PTHR42760:SF83">
    <property type="entry name" value="(3R)-3-HYDROXYACYL-COA DEHYDROGENASE"/>
    <property type="match status" value="1"/>
</dbReference>
<sequence length="433" mass="46874">MILVAGKLAFVTGAEHIALHINVEDRNSVETAFKYVMKQFSKPPTIIVNSAGIAREMFLIKFDESNFDDIINVNLEGTFLVMQTAVKAMIEGNATKNSSIINISSIAATRRDVGQSIYSASKAGVIAMTKCASLEFGQYGIRINTVLSGFIETPMSAHVSDKIKETLIKYISLQRWGKPEEVAEVIVFLASDKSAGGGIGREICRVLSREGATVVAADQNIKTAQETVASLEGTEHIAIHINVEDRNRVETAFKDVVKQFSKPPTIIVNSAGITRKMFLTKFDDSNFADIINVNLKGTFLVMQTAVKAMIEGNATENSSIINISSILAKHKYVGRSIYSASKAGVIAMTKSASLEFGRFGIRVNAVLPGFLSTPMISHVSDEAGEMVIKNITKNIPLQRKGKPEEVAEVIVFLASDRSSYINGASIEVTGGLN</sequence>
<evidence type="ECO:0000256" key="15">
    <source>
        <dbReference type="ARBA" id="ARBA00050232"/>
    </source>
</evidence>
<dbReference type="OMA" id="SHAYGAY"/>
<dbReference type="FunCoup" id="E1ZXD6">
    <property type="interactions" value="609"/>
</dbReference>
<evidence type="ECO:0000256" key="19">
    <source>
        <dbReference type="ARBA" id="ARBA00066822"/>
    </source>
</evidence>
<evidence type="ECO:0000256" key="2">
    <source>
        <dbReference type="ARBA" id="ARBA00005194"/>
    </source>
</evidence>
<dbReference type="FunFam" id="3.40.50.720:FF:000084">
    <property type="entry name" value="Short-chain dehydrogenase reductase"/>
    <property type="match status" value="1"/>
</dbReference>
<keyword evidence="10" id="KW-0443">Lipid metabolism</keyword>
<gene>
    <name evidence="26" type="ORF">EAG_14139</name>
</gene>
<dbReference type="OrthoDB" id="1888931at2759"/>
<dbReference type="SUPFAM" id="SSF51735">
    <property type="entry name" value="NAD(P)-binding Rossmann-fold domains"/>
    <property type="match status" value="2"/>
</dbReference>
<evidence type="ECO:0000256" key="9">
    <source>
        <dbReference type="ARBA" id="ARBA00023027"/>
    </source>
</evidence>
<comment type="pathway">
    <text evidence="13">Steroid biosynthesis; estrogen biosynthesis.</text>
</comment>
<evidence type="ECO:0000256" key="5">
    <source>
        <dbReference type="ARBA" id="ARBA00022516"/>
    </source>
</evidence>
<dbReference type="EMBL" id="GL435030">
    <property type="protein sequence ID" value="EFN74226.1"/>
    <property type="molecule type" value="Genomic_DNA"/>
</dbReference>
<dbReference type="Proteomes" id="UP000000311">
    <property type="component" value="Unassembled WGS sequence"/>
</dbReference>
<keyword evidence="5" id="KW-0444">Lipid biosynthesis</keyword>
<evidence type="ECO:0000256" key="23">
    <source>
        <dbReference type="ARBA" id="ARBA00081936"/>
    </source>
</evidence>
<dbReference type="InParanoid" id="E1ZXD6"/>
<dbReference type="GO" id="GO:0048038">
    <property type="term" value="F:quinone binding"/>
    <property type="evidence" value="ECO:0007669"/>
    <property type="project" value="TreeGrafter"/>
</dbReference>
<keyword evidence="27" id="KW-1185">Reference proteome</keyword>